<comment type="caution">
    <text evidence="1">The sequence shown here is derived from an EMBL/GenBank/DDBJ whole genome shotgun (WGS) entry which is preliminary data.</text>
</comment>
<dbReference type="AlphaFoldDB" id="A0A845SFN3"/>
<evidence type="ECO:0000313" key="2">
    <source>
        <dbReference type="Proteomes" id="UP000461443"/>
    </source>
</evidence>
<reference evidence="1 2" key="1">
    <citation type="submission" date="2019-12" db="EMBL/GenBank/DDBJ databases">
        <authorList>
            <person name="Lee S.D."/>
        </authorList>
    </citation>
    <scope>NUCLEOTIDE SEQUENCE [LARGE SCALE GENOMIC DNA]</scope>
    <source>
        <strain evidence="1 2">SAP-6</strain>
    </source>
</reference>
<keyword evidence="2" id="KW-1185">Reference proteome</keyword>
<protein>
    <submittedName>
        <fullName evidence="1">Uncharacterized protein</fullName>
    </submittedName>
</protein>
<dbReference type="RefSeq" id="WP_162364440.1">
    <property type="nucleotide sequence ID" value="NZ_WUBS01000002.1"/>
</dbReference>
<accession>A0A845SFN3</accession>
<reference evidence="1 2" key="2">
    <citation type="submission" date="2020-02" db="EMBL/GenBank/DDBJ databases">
        <title>The new genus of Enterobacteriales.</title>
        <authorList>
            <person name="Kim I.S."/>
        </authorList>
    </citation>
    <scope>NUCLEOTIDE SEQUENCE [LARGE SCALE GENOMIC DNA]</scope>
    <source>
        <strain evidence="1 2">SAP-6</strain>
    </source>
</reference>
<organism evidence="1 2">
    <name type="scientific">Acerihabitans arboris</name>
    <dbReference type="NCBI Taxonomy" id="2691583"/>
    <lineage>
        <taxon>Bacteria</taxon>
        <taxon>Pseudomonadati</taxon>
        <taxon>Pseudomonadota</taxon>
        <taxon>Gammaproteobacteria</taxon>
        <taxon>Enterobacterales</taxon>
        <taxon>Pectobacteriaceae</taxon>
        <taxon>Acerihabitans</taxon>
    </lineage>
</organism>
<gene>
    <name evidence="1" type="ORF">GRH90_03125</name>
</gene>
<evidence type="ECO:0000313" key="1">
    <source>
        <dbReference type="EMBL" id="NDL61754.1"/>
    </source>
</evidence>
<dbReference type="Proteomes" id="UP000461443">
    <property type="component" value="Unassembled WGS sequence"/>
</dbReference>
<sequence>MLTTGRRRIFESYGEHGGNFINTAVNDAGGAVEQRRCRTPAVLIPPM</sequence>
<name>A0A845SFN3_9GAMM</name>
<proteinExistence type="predicted"/>
<dbReference type="EMBL" id="WUBS01000002">
    <property type="protein sequence ID" value="NDL61754.1"/>
    <property type="molecule type" value="Genomic_DNA"/>
</dbReference>